<evidence type="ECO:0000313" key="1">
    <source>
        <dbReference type="EMBL" id="KAH3685760.1"/>
    </source>
</evidence>
<keyword evidence="2" id="KW-1185">Reference proteome</keyword>
<evidence type="ECO:0000313" key="2">
    <source>
        <dbReference type="Proteomes" id="UP000774326"/>
    </source>
</evidence>
<sequence>MRQATSMIWSLTTSRPVISQSTQTIGLYLEEDLSILRDGSNCGSSNSCLSLLIWKDIGLIAGFESEKSGFVVSFRELSDIKGLLNRLFITELSLWRINSCPSHH</sequence>
<comment type="caution">
    <text evidence="1">The sequence shown here is derived from an EMBL/GenBank/DDBJ whole genome shotgun (WGS) entry which is preliminary data.</text>
</comment>
<dbReference type="EMBL" id="JAEUBG010001815">
    <property type="protein sequence ID" value="KAH3685760.1"/>
    <property type="molecule type" value="Genomic_DNA"/>
</dbReference>
<accession>A0A9P8TP14</accession>
<organism evidence="1 2">
    <name type="scientific">Wickerhamomyces pijperi</name>
    <name type="common">Yeast</name>
    <name type="synonym">Pichia pijperi</name>
    <dbReference type="NCBI Taxonomy" id="599730"/>
    <lineage>
        <taxon>Eukaryota</taxon>
        <taxon>Fungi</taxon>
        <taxon>Dikarya</taxon>
        <taxon>Ascomycota</taxon>
        <taxon>Saccharomycotina</taxon>
        <taxon>Saccharomycetes</taxon>
        <taxon>Phaffomycetales</taxon>
        <taxon>Wickerhamomycetaceae</taxon>
        <taxon>Wickerhamomyces</taxon>
    </lineage>
</organism>
<name>A0A9P8TP14_WICPI</name>
<reference evidence="1" key="2">
    <citation type="submission" date="2021-01" db="EMBL/GenBank/DDBJ databases">
        <authorList>
            <person name="Schikora-Tamarit M.A."/>
        </authorList>
    </citation>
    <scope>NUCLEOTIDE SEQUENCE</scope>
    <source>
        <strain evidence="1">CBS2887</strain>
    </source>
</reference>
<protein>
    <submittedName>
        <fullName evidence="1">Uncharacterized protein</fullName>
    </submittedName>
</protein>
<dbReference type="Proteomes" id="UP000774326">
    <property type="component" value="Unassembled WGS sequence"/>
</dbReference>
<proteinExistence type="predicted"/>
<gene>
    <name evidence="1" type="ORF">WICPIJ_003279</name>
</gene>
<dbReference type="AlphaFoldDB" id="A0A9P8TP14"/>
<reference evidence="1" key="1">
    <citation type="journal article" date="2021" name="Open Biol.">
        <title>Shared evolutionary footprints suggest mitochondrial oxidative damage underlies multiple complex I losses in fungi.</title>
        <authorList>
            <person name="Schikora-Tamarit M.A."/>
            <person name="Marcet-Houben M."/>
            <person name="Nosek J."/>
            <person name="Gabaldon T."/>
        </authorList>
    </citation>
    <scope>NUCLEOTIDE SEQUENCE</scope>
    <source>
        <strain evidence="1">CBS2887</strain>
    </source>
</reference>